<evidence type="ECO:0000313" key="3">
    <source>
        <dbReference type="Proteomes" id="UP000799118"/>
    </source>
</evidence>
<keyword evidence="3" id="KW-1185">Reference proteome</keyword>
<dbReference type="OrthoDB" id="3221862at2759"/>
<feature type="domain" description="DUF6570" evidence="1">
    <location>
        <begin position="3"/>
        <end position="85"/>
    </location>
</feature>
<reference evidence="2" key="1">
    <citation type="journal article" date="2019" name="Environ. Microbiol.">
        <title>Fungal ecological strategies reflected in gene transcription - a case study of two litter decomposers.</title>
        <authorList>
            <person name="Barbi F."/>
            <person name="Kohler A."/>
            <person name="Barry K."/>
            <person name="Baskaran P."/>
            <person name="Daum C."/>
            <person name="Fauchery L."/>
            <person name="Ihrmark K."/>
            <person name="Kuo A."/>
            <person name="LaButti K."/>
            <person name="Lipzen A."/>
            <person name="Morin E."/>
            <person name="Grigoriev I.V."/>
            <person name="Henrissat B."/>
            <person name="Lindahl B."/>
            <person name="Martin F."/>
        </authorList>
    </citation>
    <scope>NUCLEOTIDE SEQUENCE</scope>
    <source>
        <strain evidence="2">JB14</strain>
    </source>
</reference>
<dbReference type="InterPro" id="IPR046700">
    <property type="entry name" value="DUF6570"/>
</dbReference>
<name>A0A6A4GM42_9AGAR</name>
<dbReference type="AlphaFoldDB" id="A0A6A4GM42"/>
<protein>
    <recommendedName>
        <fullName evidence="1">DUF6570 domain-containing protein</fullName>
    </recommendedName>
</protein>
<dbReference type="EMBL" id="ML769870">
    <property type="protein sequence ID" value="KAE9386536.1"/>
    <property type="molecule type" value="Genomic_DNA"/>
</dbReference>
<evidence type="ECO:0000313" key="2">
    <source>
        <dbReference type="EMBL" id="KAE9386536.1"/>
    </source>
</evidence>
<sequence>MHSKLISNVIAFENPTPKIYDILPPPREDFDEVLAVMFSGSTKPTDEDYQRALLLIRRNVVASAIKWLILNHADYNDVVFCMNNLDGYSEEAPIVAVEFFEKGSTKNAEGVSIYDDLEDFESGEGDCVFTVHGITGEALKHMTSEHLWNNPQLYPKMFPWLFPYGLGGFGSINHSSNTFSDASHVKFMMLYHDKRFQLDQSFPFVAFSHR</sequence>
<dbReference type="Pfam" id="PF20209">
    <property type="entry name" value="DUF6570"/>
    <property type="match status" value="1"/>
</dbReference>
<proteinExistence type="predicted"/>
<organism evidence="2 3">
    <name type="scientific">Gymnopus androsaceus JB14</name>
    <dbReference type="NCBI Taxonomy" id="1447944"/>
    <lineage>
        <taxon>Eukaryota</taxon>
        <taxon>Fungi</taxon>
        <taxon>Dikarya</taxon>
        <taxon>Basidiomycota</taxon>
        <taxon>Agaricomycotina</taxon>
        <taxon>Agaricomycetes</taxon>
        <taxon>Agaricomycetidae</taxon>
        <taxon>Agaricales</taxon>
        <taxon>Marasmiineae</taxon>
        <taxon>Omphalotaceae</taxon>
        <taxon>Gymnopus</taxon>
    </lineage>
</organism>
<evidence type="ECO:0000259" key="1">
    <source>
        <dbReference type="Pfam" id="PF20209"/>
    </source>
</evidence>
<accession>A0A6A4GM42</accession>
<dbReference type="Proteomes" id="UP000799118">
    <property type="component" value="Unassembled WGS sequence"/>
</dbReference>
<gene>
    <name evidence="2" type="ORF">BT96DRAFT_1084044</name>
</gene>